<reference evidence="1" key="1">
    <citation type="submission" date="2023-08" db="EMBL/GenBank/DDBJ databases">
        <title>Lactobacillus from the Female Urinary Tract.</title>
        <authorList>
            <person name="Stegman N."/>
            <person name="Jackson B."/>
            <person name="Steiling M."/>
            <person name="Sedano C."/>
            <person name="Wolfe A."/>
            <person name="Putonti C."/>
        </authorList>
    </citation>
    <scope>NUCLEOTIDE SEQUENCE</scope>
    <source>
        <strain evidence="1">UMB5661</strain>
    </source>
</reference>
<dbReference type="AlphaFoldDB" id="A0AAW8WRU5"/>
<accession>A0AAW8WRU5</accession>
<sequence>MRIWTIQPWSVWLQIKKNGVYYTNENLSQLLHPRDHLLEDEFTKAYRWMTKQMKEKISLPPENMNTPIWCGMHKMIILFPKIDIIQIKLVSS</sequence>
<gene>
    <name evidence="1" type="ORF">RON39_11125</name>
</gene>
<proteinExistence type="predicted"/>
<name>A0AAW8WRU5_9LACO</name>
<evidence type="ECO:0000313" key="2">
    <source>
        <dbReference type="Proteomes" id="UP001253287"/>
    </source>
</evidence>
<protein>
    <submittedName>
        <fullName evidence="1">DUF3841 domain-containing protein</fullName>
    </submittedName>
</protein>
<dbReference type="EMBL" id="JAVTXN010000104">
    <property type="protein sequence ID" value="MDT9610635.1"/>
    <property type="molecule type" value="Genomic_DNA"/>
</dbReference>
<dbReference type="InterPro" id="IPR024211">
    <property type="entry name" value="DUF3841"/>
</dbReference>
<comment type="caution">
    <text evidence="1">The sequence shown here is derived from an EMBL/GenBank/DDBJ whole genome shotgun (WGS) entry which is preliminary data.</text>
</comment>
<dbReference type="Proteomes" id="UP001253287">
    <property type="component" value="Unassembled WGS sequence"/>
</dbReference>
<dbReference type="Pfam" id="PF12952">
    <property type="entry name" value="DUF3841"/>
    <property type="match status" value="1"/>
</dbReference>
<evidence type="ECO:0000313" key="1">
    <source>
        <dbReference type="EMBL" id="MDT9610635.1"/>
    </source>
</evidence>
<organism evidence="1 2">
    <name type="scientific">Lactobacillus crispatus</name>
    <dbReference type="NCBI Taxonomy" id="47770"/>
    <lineage>
        <taxon>Bacteria</taxon>
        <taxon>Bacillati</taxon>
        <taxon>Bacillota</taxon>
        <taxon>Bacilli</taxon>
        <taxon>Lactobacillales</taxon>
        <taxon>Lactobacillaceae</taxon>
        <taxon>Lactobacillus</taxon>
    </lineage>
</organism>